<evidence type="ECO:0008006" key="5">
    <source>
        <dbReference type="Google" id="ProtNLM"/>
    </source>
</evidence>
<gene>
    <name evidence="3" type="ORF">DJ017_08305</name>
</gene>
<dbReference type="InterPro" id="IPR049449">
    <property type="entry name" value="TesB_ACOT8-like_N"/>
</dbReference>
<dbReference type="Pfam" id="PF20789">
    <property type="entry name" value="4HBT_3C"/>
    <property type="match status" value="1"/>
</dbReference>
<dbReference type="InterPro" id="IPR049450">
    <property type="entry name" value="ACOT8-like_C"/>
</dbReference>
<dbReference type="InterPro" id="IPR042171">
    <property type="entry name" value="Acyl-CoA_hotdog"/>
</dbReference>
<dbReference type="AlphaFoldDB" id="A0A328AJ31"/>
<dbReference type="SUPFAM" id="SSF54637">
    <property type="entry name" value="Thioesterase/thiol ester dehydrase-isomerase"/>
    <property type="match status" value="2"/>
</dbReference>
<evidence type="ECO:0000313" key="4">
    <source>
        <dbReference type="Proteomes" id="UP000249254"/>
    </source>
</evidence>
<name>A0A328AJ31_9CAUL</name>
<keyword evidence="4" id="KW-1185">Reference proteome</keyword>
<feature type="domain" description="Acyl-CoA thioesterase-like N-terminal HotDog" evidence="1">
    <location>
        <begin position="81"/>
        <end position="164"/>
    </location>
</feature>
<dbReference type="EMBL" id="QFYQ01000001">
    <property type="protein sequence ID" value="RAK54521.1"/>
    <property type="molecule type" value="Genomic_DNA"/>
</dbReference>
<evidence type="ECO:0000313" key="3">
    <source>
        <dbReference type="EMBL" id="RAK54521.1"/>
    </source>
</evidence>
<sequence>MAVRRSPAWAWPATSMSASVAADVRRGCIRRQCLRQAGLSSASSVTLRRAARERRMETTISHAMPLRAEGPGRWITTAGPEWENPGGGLWGGYPIGLTVRVLEAEAEAVGEPVCLTLTYVDRLPVGELSVRTRRMRQGGSVGVWQVDIGPAGSDEVSVHAVATLARRPPTPDFAFAEMPLLADPETLPAPESPGGRRHFGAQAFERRTTESFPIPPGGDSFSLAWVRPRIAPWDKALIGMVTDNSPPRAFYALGSGVMTTTLSLTVYLHATAAEIAAAGDDYILIECEGRVGGGGASDERSSYWRRDGKLLATSEQLVWYRERRPQVPE</sequence>
<reference evidence="4" key="1">
    <citation type="submission" date="2018-05" db="EMBL/GenBank/DDBJ databases">
        <authorList>
            <person name="Li X."/>
        </authorList>
    </citation>
    <scope>NUCLEOTIDE SEQUENCE [LARGE SCALE GENOMIC DNA]</scope>
    <source>
        <strain evidence="4">LX32</strain>
    </source>
</reference>
<feature type="domain" description="Acyl-CoA thioesterase-like C-terminal" evidence="2">
    <location>
        <begin position="184"/>
        <end position="319"/>
    </location>
</feature>
<proteinExistence type="predicted"/>
<dbReference type="Pfam" id="PF13622">
    <property type="entry name" value="4HBT_3"/>
    <property type="match status" value="1"/>
</dbReference>
<protein>
    <recommendedName>
        <fullName evidence="5">Thioesterase family protein</fullName>
    </recommendedName>
</protein>
<dbReference type="Proteomes" id="UP000249254">
    <property type="component" value="Unassembled WGS sequence"/>
</dbReference>
<comment type="caution">
    <text evidence="3">The sequence shown here is derived from an EMBL/GenBank/DDBJ whole genome shotgun (WGS) entry which is preliminary data.</text>
</comment>
<evidence type="ECO:0000259" key="1">
    <source>
        <dbReference type="Pfam" id="PF13622"/>
    </source>
</evidence>
<dbReference type="InterPro" id="IPR029069">
    <property type="entry name" value="HotDog_dom_sf"/>
</dbReference>
<dbReference type="Gene3D" id="2.40.160.210">
    <property type="entry name" value="Acyl-CoA thioesterase, double hotdog domain"/>
    <property type="match status" value="1"/>
</dbReference>
<evidence type="ECO:0000259" key="2">
    <source>
        <dbReference type="Pfam" id="PF20789"/>
    </source>
</evidence>
<organism evidence="3 4">
    <name type="scientific">Phenylobacterium soli</name>
    <dbReference type="NCBI Taxonomy" id="2170551"/>
    <lineage>
        <taxon>Bacteria</taxon>
        <taxon>Pseudomonadati</taxon>
        <taxon>Pseudomonadota</taxon>
        <taxon>Alphaproteobacteria</taxon>
        <taxon>Caulobacterales</taxon>
        <taxon>Caulobacteraceae</taxon>
        <taxon>Phenylobacterium</taxon>
    </lineage>
</organism>
<dbReference type="OrthoDB" id="7059210at2"/>
<accession>A0A328AJ31</accession>